<protein>
    <submittedName>
        <fullName evidence="2">Uncharacterized protein</fullName>
    </submittedName>
</protein>
<dbReference type="EMBL" id="JARBHB010000011">
    <property type="protein sequence ID" value="KAJ8873382.1"/>
    <property type="molecule type" value="Genomic_DNA"/>
</dbReference>
<proteinExistence type="predicted"/>
<dbReference type="SUPFAM" id="SSF53098">
    <property type="entry name" value="Ribonuclease H-like"/>
    <property type="match status" value="1"/>
</dbReference>
<dbReference type="InterPro" id="IPR012337">
    <property type="entry name" value="RNaseH-like_sf"/>
</dbReference>
<evidence type="ECO:0000313" key="3">
    <source>
        <dbReference type="Proteomes" id="UP001159363"/>
    </source>
</evidence>
<dbReference type="Proteomes" id="UP001159363">
    <property type="component" value="Chromosome 10"/>
</dbReference>
<accession>A0ABQ9GMZ6</accession>
<evidence type="ECO:0000256" key="1">
    <source>
        <dbReference type="SAM" id="Coils"/>
    </source>
</evidence>
<sequence length="543" mass="62695">MREEFECKIRELLGYKADGSLLRIDDRCNEIVEEIRAAIEEMFDIIECVHHKLGHKNEKAMEVKLKRKYSNTAREKKTKGKGVVVISLVMSELNSQYQVGLIDMQSEPDGDYTFIANYQDHLTQFVVLRLLKTMSTDEVADIILDIFNVVTMDVNFVIRHDDKALVAKWNGIKLVHGRSCPSESQGSVERAKQDIRDSLVAWMKYKNSASWDSGLRIVQSSKNFSYHSGIKRTPSKKEYPAPNVLNTFIRHALQQHCPKFRYVIFVQINWLLRPLANTANVDYTNKMRRCFRLMGRSFHPPLLASHQLRWQATVVLKHAVHKRGNPEMCVGERCLDESGLLDTQLGKEIHEVDDCLQNSSVQSVTFVSLPAWPYVSPHVPDIKAGSADYEAAVVVEKLRHEVIETLEDGLQLLVVRDRKKKEEMKAEEEETRAEIMANVRQASEEISSRSEKQTTEISEQIEGELKRRQRRFFWGREMRDDNAPIELTSHVSSVTHVWLNRRLISKSLCVRVAVFPQKLVLETQKMPSMKRHIVAITWHRYTA</sequence>
<gene>
    <name evidence="2" type="ORF">PR048_027018</name>
</gene>
<dbReference type="Gene3D" id="3.30.420.10">
    <property type="entry name" value="Ribonuclease H-like superfamily/Ribonuclease H"/>
    <property type="match status" value="1"/>
</dbReference>
<reference evidence="2 3" key="1">
    <citation type="submission" date="2023-02" db="EMBL/GenBank/DDBJ databases">
        <title>LHISI_Scaffold_Assembly.</title>
        <authorList>
            <person name="Stuart O.P."/>
            <person name="Cleave R."/>
            <person name="Magrath M.J.L."/>
            <person name="Mikheyev A.S."/>
        </authorList>
    </citation>
    <scope>NUCLEOTIDE SEQUENCE [LARGE SCALE GENOMIC DNA]</scope>
    <source>
        <strain evidence="2">Daus_M_001</strain>
        <tissue evidence="2">Leg muscle</tissue>
    </source>
</reference>
<organism evidence="2 3">
    <name type="scientific">Dryococelus australis</name>
    <dbReference type="NCBI Taxonomy" id="614101"/>
    <lineage>
        <taxon>Eukaryota</taxon>
        <taxon>Metazoa</taxon>
        <taxon>Ecdysozoa</taxon>
        <taxon>Arthropoda</taxon>
        <taxon>Hexapoda</taxon>
        <taxon>Insecta</taxon>
        <taxon>Pterygota</taxon>
        <taxon>Neoptera</taxon>
        <taxon>Polyneoptera</taxon>
        <taxon>Phasmatodea</taxon>
        <taxon>Verophasmatodea</taxon>
        <taxon>Anareolatae</taxon>
        <taxon>Phasmatidae</taxon>
        <taxon>Eurycanthinae</taxon>
        <taxon>Dryococelus</taxon>
    </lineage>
</organism>
<evidence type="ECO:0000313" key="2">
    <source>
        <dbReference type="EMBL" id="KAJ8873382.1"/>
    </source>
</evidence>
<feature type="coiled-coil region" evidence="1">
    <location>
        <begin position="414"/>
        <end position="445"/>
    </location>
</feature>
<comment type="caution">
    <text evidence="2">The sequence shown here is derived from an EMBL/GenBank/DDBJ whole genome shotgun (WGS) entry which is preliminary data.</text>
</comment>
<name>A0ABQ9GMZ6_9NEOP</name>
<keyword evidence="1" id="KW-0175">Coiled coil</keyword>
<dbReference type="InterPro" id="IPR036397">
    <property type="entry name" value="RNaseH_sf"/>
</dbReference>
<keyword evidence="3" id="KW-1185">Reference proteome</keyword>